<dbReference type="Gene3D" id="1.10.10.820">
    <property type="match status" value="1"/>
</dbReference>
<dbReference type="GO" id="GO:0003774">
    <property type="term" value="F:cytoskeletal motor activity"/>
    <property type="evidence" value="ECO:0007669"/>
    <property type="project" value="UniProtKB-UniRule"/>
</dbReference>
<comment type="similarity">
    <text evidence="2 13">Belongs to the TRAFAC class myosin-kinesin ATPase superfamily. Myosin family.</text>
</comment>
<dbReference type="SMART" id="SM00139">
    <property type="entry name" value="MyTH4"/>
    <property type="match status" value="2"/>
</dbReference>
<feature type="domain" description="FERM" evidence="16">
    <location>
        <begin position="2216"/>
        <end position="2524"/>
    </location>
</feature>
<dbReference type="Pfam" id="PF00612">
    <property type="entry name" value="IQ"/>
    <property type="match status" value="2"/>
</dbReference>
<dbReference type="PRINTS" id="PR00193">
    <property type="entry name" value="MYOSINHEAVY"/>
</dbReference>
<evidence type="ECO:0000259" key="18">
    <source>
        <dbReference type="PROSITE" id="PS51016"/>
    </source>
</evidence>
<dbReference type="Gene3D" id="2.30.30.40">
    <property type="entry name" value="SH3 Domains"/>
    <property type="match status" value="1"/>
</dbReference>
<protein>
    <recommendedName>
        <fullName evidence="21">Unconventional myosin-XV</fullName>
    </recommendedName>
</protein>
<comment type="subcellular location">
    <subcellularLocation>
        <location evidence="1">Cytoplasm</location>
    </subcellularLocation>
</comment>
<dbReference type="Gene3D" id="1.20.5.190">
    <property type="match status" value="1"/>
</dbReference>
<sequence length="2533" mass="286660">MENNEQQAIQKGDLVWFNSSAGHPEPARVLNIEGTKAFVQPTSQKEAVEVPLTEISKRSSEAMAFEDLVQLEDISNAAISWALKTRFDFDKCYTYIGNVLVSVNRYRPEEGNLRNQHALYTEKTAKSLPAHLFGFAANVFNQMLTSGICQSIFPTGSIGSGKSELCKRLIRYLTRGSLGRGPTTSELESAMTILESFTNAKTNANDSSTRCAKVFSLCYEKRCLRSANVSLLLLEKFRLVAQAKQERNFHVFYQLLAGLDAQAKQSFGLTDPKNYFYLNQGKGVSLASKTDASDYRLLEEALEAVKIKSDQKHCILRLLAAILHLGNVYFEEEEDESGTKTISIGNSGEVQWCAYLLQMDADALVRKLTTKESQEQKTVQRLSLERALDMRDALAKELYATLVSWLVSHINKRLEGPSGKTSITIVDMFGFECYKTNTFEQLCVNYVNEKVQQFFVRVSFCTEQLEYNEEEIAWGQSVGQCLANDAVINLLTKKPNGILQLLADECNFPKGSDESFVVKCDSCHQDNDAYIKKKTNAHEFTIQHFFGPLRYNALGYVERNRQFANGQVLSILQESQNTLVRQMLSQVKTNSTSLETEMEEKMLVGSSKVHATVTASLQNDAKQLICRLDKSFTHFVRCLNPNKCKVADKFELPFVHQQVRALGLLEILKMQKFGFPHRLTYAEFINKYGFLQSCESANDKSEQRNQCLKILAAVMKEHSQEFRLGKTKASIVLYVKVFMKETILEHLDKTVEKRLGSAITAVQRVCRGFLVRRRYKQCKKAIIVIQSRVRGYNARMRFARMKLLAREKAMQSAKQSKILSAFRAMTDASHCNEESRRLDSMVAVVDHIPLPKVLSDIIYHCSGTIPEEYVVRDDLGMPFRDQELIVPHDLYYYPFEKFVSLCFKYHNWKSRRDPISTPFLHKDNEEDIEQSLMLFKLILRYMNDSSLTEDQEILLANYIIKQGIDKVALRDEIYAQIINQVHENPNQVNADRGWRLMTLCSSSFPPSTAMFKYILNFIMNTECDGFQNLIKNKLLRSVHDENTTCRSHPPTVLEHRAIKCKGKMILSSYLSDGTKLKSQVESWTKAEDFASLSLQQWGFDEHNGWTVSIENDATIFHLSGNHYLLDFISYLEQPKELQSKQADCITSMKHDGMSDLYGITASERLDALQERRRPSSSPSSKPPTGRRLYMRNHDRTAGNEQGRYVARPPFTRESNESLCRSTSEAPIINDQEVDDFLNSLIQSNSANFHSAKQLAANIRGRDETAQAERSATLLHNDPLRHNQHPPPLLSMPSYAPPVFVMLPCTAGKMLISDWQQLSSNNVQAMPTLYSSATADKCQMAFHGPSEANFMLPLHGAPLQCAPYTVMLPNMDCNSSHQIVENLEAIRWLLGANLSFSSPYKTFQPSLPAGAEPFCIYENSNSGLAVARANGQSRQNGWGIPAMPSQNGHCPTGQLPYRPMPPGQSSIDTFGNWHVSSCFHLSNSFFNAIGSGNKLVYSVSRQPEQMDSQKSLLSAESLNTNRSLSNGNSDLERCTIVSENGSAEPEVDENMSRRLVSRYMRAHQGSNCNSEVSSSFDVGVANNRSGSWWSTDFENRSMLSSGGKTNEHEVISNRAWKHPAVSSVRKDGDTDVYYKGSDLCASANNLSIADRESVVSDSSTLVSCTAKQGDRSVSGVSNRLSTVPQSNLDLNGRYYSKRDGSVADHFGATLSGLREKRKSAVMTYGRVPWRVYLRKELFFPSETLQHTASINAIFHQIVRDCFNEQNNFRLEKKQRIQMLRLLNSNGIHEDCMPLPDLSISFKKHVIQIARSWPLYFCRLYPVMVQRKAESNIPRYLAISESGVWIIAKERDISKEGGSSIIECFEYDDVDHTEASKNEFSLSTINGVVVRMITESAEQIENLVNNFLYGPHQGKKLVRATSDYITAEPNLLSFRKGQVIQLVKTISGVHPGEGWLYGKIDSNYGFFPKEHLQTVEEKDENDVEPADTYDAQSQRSEYGPMQAALGPREKLTMMEFAMQHFKKSPRADSGQSGTFSSTLKRKPKKEWTWKEVADQIKHTKNPIDSSLLKLEKASLNKLAVECFLNLMMYMGDYPLKKDANYMDCVYKILAACRDHPTLRDEVYCQVIKQLTNNKSSKPDSALMGWRMLSILTSYFDSSDVLRPYLLKHLKEAASDSRRPYHGTASECYQNFKQTLQFGGRKCLLSPKELDSISQGKNLKRQVYHLPGGTKKVINTKAVTVVEEVIRQLCQDLNIKSSLEQQEFSLCVVIETSNTMRILSNDEYILDVTTELENNGLDYFILLKRIVWMHPLRKDSELYTDIMFFQVLPDYLEGLLVIMRGPDSLSAATMDDIASLGALLVCADEGWDGQFIGAQDVGTFLPKTVFQVRHVSMELWADRVNQKLRMLSSSTSRNAARAAFLDLLQTWPLFGSIFFYIPGLSDPRVKGECLLALNRYGAQFLDIVSHELFFEIRPSQILSIQKSGSGDYLEITYRHGLQQHVLNLQTNQGGEISHLFDQYIYVDSQSRGLLSKEMRR</sequence>
<dbReference type="InterPro" id="IPR019749">
    <property type="entry name" value="Band_41_domain"/>
</dbReference>
<dbReference type="SMART" id="SM00295">
    <property type="entry name" value="B41"/>
    <property type="match status" value="1"/>
</dbReference>
<keyword evidence="3 12" id="KW-0728">SH3 domain</keyword>
<dbReference type="Pfam" id="PF00063">
    <property type="entry name" value="Myosin_head"/>
    <property type="match status" value="1"/>
</dbReference>
<evidence type="ECO:0000256" key="11">
    <source>
        <dbReference type="ARBA" id="ARBA00023203"/>
    </source>
</evidence>
<dbReference type="Proteomes" id="UP000030758">
    <property type="component" value="Unassembled WGS sequence"/>
</dbReference>
<evidence type="ECO:0000256" key="3">
    <source>
        <dbReference type="ARBA" id="ARBA00022443"/>
    </source>
</evidence>
<keyword evidence="5" id="KW-0963">Cytoplasm</keyword>
<dbReference type="Gene3D" id="3.40.850.10">
    <property type="entry name" value="Kinesin motor domain"/>
    <property type="match status" value="1"/>
</dbReference>
<dbReference type="InterPro" id="IPR038185">
    <property type="entry name" value="MyTH4_dom_sf"/>
</dbReference>
<dbReference type="InterPro" id="IPR000299">
    <property type="entry name" value="FERM_domain"/>
</dbReference>
<feature type="region of interest" description="Disordered" evidence="14">
    <location>
        <begin position="1973"/>
        <end position="1995"/>
    </location>
</feature>
<feature type="domain" description="SH3" evidence="15">
    <location>
        <begin position="1911"/>
        <end position="1975"/>
    </location>
</feature>
<dbReference type="InterPro" id="IPR029071">
    <property type="entry name" value="Ubiquitin-like_domsf"/>
</dbReference>
<dbReference type="GO" id="GO:0005524">
    <property type="term" value="F:ATP binding"/>
    <property type="evidence" value="ECO:0007669"/>
    <property type="project" value="UniProtKB-UniRule"/>
</dbReference>
<feature type="domain" description="MyTH4" evidence="18">
    <location>
        <begin position="910"/>
        <end position="1059"/>
    </location>
</feature>
<dbReference type="SUPFAM" id="SSF54236">
    <property type="entry name" value="Ubiquitin-like"/>
    <property type="match status" value="1"/>
</dbReference>
<accession>A0A085NGU9</accession>
<keyword evidence="6" id="KW-0677">Repeat</keyword>
<feature type="domain" description="Ras-associating" evidence="17">
    <location>
        <begin position="2224"/>
        <end position="2305"/>
    </location>
</feature>
<evidence type="ECO:0000256" key="6">
    <source>
        <dbReference type="ARBA" id="ARBA00022737"/>
    </source>
</evidence>
<keyword evidence="8 13" id="KW-0067">ATP-binding</keyword>
<dbReference type="FunFam" id="1.10.10.820:FF:000001">
    <property type="entry name" value="Myosin heavy chain"/>
    <property type="match status" value="1"/>
</dbReference>
<reference evidence="20" key="1">
    <citation type="journal article" date="2014" name="Nat. Genet.">
        <title>Genome and transcriptome of the porcine whipworm Trichuris suis.</title>
        <authorList>
            <person name="Jex A.R."/>
            <person name="Nejsum P."/>
            <person name="Schwarz E.M."/>
            <person name="Hu L."/>
            <person name="Young N.D."/>
            <person name="Hall R.S."/>
            <person name="Korhonen P.K."/>
            <person name="Liao S."/>
            <person name="Thamsborg S."/>
            <person name="Xia J."/>
            <person name="Xu P."/>
            <person name="Wang S."/>
            <person name="Scheerlinck J.P."/>
            <person name="Hofmann A."/>
            <person name="Sternberg P.W."/>
            <person name="Wang J."/>
            <person name="Gasser R.B."/>
        </authorList>
    </citation>
    <scope>NUCLEOTIDE SEQUENCE [LARGE SCALE GENOMIC DNA]</scope>
    <source>
        <strain evidence="20">DCEP-RM93F</strain>
    </source>
</reference>
<keyword evidence="9 13" id="KW-0518">Myosin</keyword>
<evidence type="ECO:0000259" key="19">
    <source>
        <dbReference type="PROSITE" id="PS51456"/>
    </source>
</evidence>
<dbReference type="PROSITE" id="PS50200">
    <property type="entry name" value="RA"/>
    <property type="match status" value="1"/>
</dbReference>
<feature type="region of interest" description="Disordered" evidence="14">
    <location>
        <begin position="1167"/>
        <end position="1200"/>
    </location>
</feature>
<evidence type="ECO:0000256" key="8">
    <source>
        <dbReference type="ARBA" id="ARBA00022840"/>
    </source>
</evidence>
<dbReference type="Gene3D" id="3.10.20.90">
    <property type="entry name" value="Phosphatidylinositol 3-kinase Catalytic Subunit, Chain A, domain 1"/>
    <property type="match status" value="2"/>
</dbReference>
<dbReference type="SMART" id="SM00242">
    <property type="entry name" value="MYSc"/>
    <property type="match status" value="1"/>
</dbReference>
<dbReference type="SMART" id="SM00326">
    <property type="entry name" value="SH3"/>
    <property type="match status" value="1"/>
</dbReference>
<dbReference type="InterPro" id="IPR036961">
    <property type="entry name" value="Kinesin_motor_dom_sf"/>
</dbReference>
<evidence type="ECO:0000256" key="5">
    <source>
        <dbReference type="ARBA" id="ARBA00022490"/>
    </source>
</evidence>
<organism evidence="20">
    <name type="scientific">Trichuris suis</name>
    <name type="common">pig whipworm</name>
    <dbReference type="NCBI Taxonomy" id="68888"/>
    <lineage>
        <taxon>Eukaryota</taxon>
        <taxon>Metazoa</taxon>
        <taxon>Ecdysozoa</taxon>
        <taxon>Nematoda</taxon>
        <taxon>Enoplea</taxon>
        <taxon>Dorylaimia</taxon>
        <taxon>Trichinellida</taxon>
        <taxon>Trichuridae</taxon>
        <taxon>Trichuris</taxon>
    </lineage>
</organism>
<keyword evidence="4" id="KW-0343">GTPase activation</keyword>
<dbReference type="Pfam" id="PF26570">
    <property type="entry name" value="MYO15"/>
    <property type="match status" value="1"/>
</dbReference>
<dbReference type="CDD" id="cd00124">
    <property type="entry name" value="MYSc"/>
    <property type="match status" value="1"/>
</dbReference>
<evidence type="ECO:0000313" key="20">
    <source>
        <dbReference type="EMBL" id="KFD68695.1"/>
    </source>
</evidence>
<evidence type="ECO:0000256" key="9">
    <source>
        <dbReference type="ARBA" id="ARBA00023123"/>
    </source>
</evidence>
<dbReference type="PANTHER" id="PTHR22692:SF26">
    <property type="entry name" value="SH3 DOMAIN-CONTAINING PROTEIN"/>
    <property type="match status" value="1"/>
</dbReference>
<proteinExistence type="inferred from homology"/>
<evidence type="ECO:0000256" key="7">
    <source>
        <dbReference type="ARBA" id="ARBA00022741"/>
    </source>
</evidence>
<dbReference type="PROSITE" id="PS51016">
    <property type="entry name" value="MYTH4"/>
    <property type="match status" value="2"/>
</dbReference>
<keyword evidence="10 13" id="KW-0505">Motor protein</keyword>
<evidence type="ECO:0000256" key="4">
    <source>
        <dbReference type="ARBA" id="ARBA00022468"/>
    </source>
</evidence>
<dbReference type="Gene3D" id="1.20.58.530">
    <property type="match status" value="1"/>
</dbReference>
<dbReference type="SUPFAM" id="SSF52540">
    <property type="entry name" value="P-loop containing nucleoside triphosphate hydrolases"/>
    <property type="match status" value="1"/>
</dbReference>
<feature type="domain" description="MyTH4" evidence="18">
    <location>
        <begin position="2056"/>
        <end position="2211"/>
    </location>
</feature>
<evidence type="ECO:0000256" key="2">
    <source>
        <dbReference type="ARBA" id="ARBA00008314"/>
    </source>
</evidence>
<dbReference type="PROSITE" id="PS50057">
    <property type="entry name" value="FERM_3"/>
    <property type="match status" value="1"/>
</dbReference>
<gene>
    <name evidence="20" type="ORF">M514_03711</name>
</gene>
<dbReference type="InterPro" id="IPR036028">
    <property type="entry name" value="SH3-like_dom_sf"/>
</dbReference>
<dbReference type="SUPFAM" id="SSF50044">
    <property type="entry name" value="SH3-domain"/>
    <property type="match status" value="1"/>
</dbReference>
<dbReference type="SMART" id="SM00015">
    <property type="entry name" value="IQ"/>
    <property type="match status" value="2"/>
</dbReference>
<feature type="compositionally biased region" description="Acidic residues" evidence="14">
    <location>
        <begin position="1975"/>
        <end position="1985"/>
    </location>
</feature>
<dbReference type="GO" id="GO:0003779">
    <property type="term" value="F:actin binding"/>
    <property type="evidence" value="ECO:0007669"/>
    <property type="project" value="UniProtKB-KW"/>
</dbReference>
<dbReference type="InterPro" id="IPR001452">
    <property type="entry name" value="SH3_domain"/>
</dbReference>
<evidence type="ECO:0000259" key="15">
    <source>
        <dbReference type="PROSITE" id="PS50002"/>
    </source>
</evidence>
<dbReference type="GO" id="GO:0016459">
    <property type="term" value="C:myosin complex"/>
    <property type="evidence" value="ECO:0007669"/>
    <property type="project" value="UniProtKB-KW"/>
</dbReference>
<dbReference type="InterPro" id="IPR000857">
    <property type="entry name" value="MyTH4_dom"/>
</dbReference>
<dbReference type="PROSITE" id="PS51456">
    <property type="entry name" value="MYOSIN_MOTOR"/>
    <property type="match status" value="1"/>
</dbReference>
<dbReference type="EMBL" id="KL367502">
    <property type="protein sequence ID" value="KFD68695.1"/>
    <property type="molecule type" value="Genomic_DNA"/>
</dbReference>
<evidence type="ECO:0000256" key="10">
    <source>
        <dbReference type="ARBA" id="ARBA00023175"/>
    </source>
</evidence>
<dbReference type="InterPro" id="IPR011993">
    <property type="entry name" value="PH-like_dom_sf"/>
</dbReference>
<feature type="compositionally biased region" description="Low complexity" evidence="14">
    <location>
        <begin position="1175"/>
        <end position="1187"/>
    </location>
</feature>
<dbReference type="Gene3D" id="1.20.120.720">
    <property type="entry name" value="Myosin VI head, motor domain, U50 subdomain"/>
    <property type="match status" value="1"/>
</dbReference>
<evidence type="ECO:0000256" key="1">
    <source>
        <dbReference type="ARBA" id="ARBA00004496"/>
    </source>
</evidence>
<dbReference type="InterPro" id="IPR000159">
    <property type="entry name" value="RA_dom"/>
</dbReference>
<dbReference type="InterPro" id="IPR019748">
    <property type="entry name" value="FERM_central"/>
</dbReference>
<dbReference type="InterPro" id="IPR051567">
    <property type="entry name" value="Unconventional_Myosin_ATPase"/>
</dbReference>
<evidence type="ECO:0000256" key="12">
    <source>
        <dbReference type="PROSITE-ProRule" id="PRU00192"/>
    </source>
</evidence>
<dbReference type="Pfam" id="PF00784">
    <property type="entry name" value="MyTH4"/>
    <property type="match status" value="2"/>
</dbReference>
<dbReference type="Pfam" id="PF21989">
    <property type="entry name" value="RA_2"/>
    <property type="match status" value="1"/>
</dbReference>
<dbReference type="Gene3D" id="2.30.29.30">
    <property type="entry name" value="Pleckstrin-homology domain (PH domain)/Phosphotyrosine-binding domain (PTB)"/>
    <property type="match status" value="1"/>
</dbReference>
<feature type="region of interest" description="Actin-binding" evidence="13">
    <location>
        <begin position="621"/>
        <end position="643"/>
    </location>
</feature>
<dbReference type="PANTHER" id="PTHR22692">
    <property type="entry name" value="MYOSIN VII, XV"/>
    <property type="match status" value="1"/>
</dbReference>
<feature type="binding site" evidence="13">
    <location>
        <begin position="156"/>
        <end position="163"/>
    </location>
    <ligand>
        <name>ATP</name>
        <dbReference type="ChEBI" id="CHEBI:30616"/>
    </ligand>
</feature>
<dbReference type="InterPro" id="IPR059004">
    <property type="entry name" value="MYO15"/>
</dbReference>
<evidence type="ECO:0000256" key="14">
    <source>
        <dbReference type="SAM" id="MobiDB-lite"/>
    </source>
</evidence>
<feature type="domain" description="Myosin motor" evidence="19">
    <location>
        <begin position="63"/>
        <end position="745"/>
    </location>
</feature>
<dbReference type="PROSITE" id="PS50096">
    <property type="entry name" value="IQ"/>
    <property type="match status" value="2"/>
</dbReference>
<evidence type="ECO:0008006" key="21">
    <source>
        <dbReference type="Google" id="ProtNLM"/>
    </source>
</evidence>
<dbReference type="CDD" id="cd14473">
    <property type="entry name" value="FERM_B-lobe"/>
    <property type="match status" value="1"/>
</dbReference>
<keyword evidence="11 13" id="KW-0009">Actin-binding</keyword>
<dbReference type="Gene3D" id="6.20.240.20">
    <property type="match status" value="1"/>
</dbReference>
<evidence type="ECO:0000259" key="17">
    <source>
        <dbReference type="PROSITE" id="PS50200"/>
    </source>
</evidence>
<keyword evidence="7 13" id="KW-0547">Nucleotide-binding</keyword>
<evidence type="ECO:0000256" key="13">
    <source>
        <dbReference type="PROSITE-ProRule" id="PRU00782"/>
    </source>
</evidence>
<dbReference type="GO" id="GO:0007165">
    <property type="term" value="P:signal transduction"/>
    <property type="evidence" value="ECO:0007669"/>
    <property type="project" value="InterPro"/>
</dbReference>
<evidence type="ECO:0000259" key="16">
    <source>
        <dbReference type="PROSITE" id="PS50057"/>
    </source>
</evidence>
<dbReference type="GO" id="GO:0005096">
    <property type="term" value="F:GTPase activator activity"/>
    <property type="evidence" value="ECO:0007669"/>
    <property type="project" value="UniProtKB-KW"/>
</dbReference>
<name>A0A085NGU9_9BILA</name>
<dbReference type="InterPro" id="IPR001609">
    <property type="entry name" value="Myosin_head_motor_dom-like"/>
</dbReference>
<dbReference type="InterPro" id="IPR027417">
    <property type="entry name" value="P-loop_NTPase"/>
</dbReference>
<dbReference type="Pfam" id="PF07653">
    <property type="entry name" value="SH3_2"/>
    <property type="match status" value="1"/>
</dbReference>
<dbReference type="PROSITE" id="PS50002">
    <property type="entry name" value="SH3"/>
    <property type="match status" value="1"/>
</dbReference>
<dbReference type="InterPro" id="IPR000048">
    <property type="entry name" value="IQ_motif_EF-hand-BS"/>
</dbReference>
<dbReference type="Gene3D" id="1.25.40.530">
    <property type="entry name" value="MyTH4 domain"/>
    <property type="match status" value="3"/>
</dbReference>